<sequence>EAPDPSPSARQPNDARPAEPQARPGEAKLRRNSELLIELFARGRSQADAQEWSQAAETCRQAFDVAATISPVDAECALTHLRALHRRRRALEPIAEARARLDAAPNDPQLRRELIDLTIIGTGDFSAAAELVDDSLDDATRRLVTLAASGLSVTDGADCLALARWHEALADRADGLVKLVLLRRAGHYCQQSLRHGGVEHAPAAELLAELFERIKGADESGMSLSTGVWLDLLSAAPLEPVADSPAWQRTEAGSLAPTPGGRESFGRFP</sequence>
<feature type="region of interest" description="Disordered" evidence="1">
    <location>
        <begin position="1"/>
        <end position="30"/>
    </location>
</feature>
<proteinExistence type="predicted"/>
<accession>X0U8F4</accession>
<evidence type="ECO:0000256" key="1">
    <source>
        <dbReference type="SAM" id="MobiDB-lite"/>
    </source>
</evidence>
<reference evidence="2" key="1">
    <citation type="journal article" date="2014" name="Front. Microbiol.">
        <title>High frequency of phylogenetically diverse reductive dehalogenase-homologous genes in deep subseafloor sedimentary metagenomes.</title>
        <authorList>
            <person name="Kawai M."/>
            <person name="Futagami T."/>
            <person name="Toyoda A."/>
            <person name="Takaki Y."/>
            <person name="Nishi S."/>
            <person name="Hori S."/>
            <person name="Arai W."/>
            <person name="Tsubouchi T."/>
            <person name="Morono Y."/>
            <person name="Uchiyama I."/>
            <person name="Ito T."/>
            <person name="Fujiyama A."/>
            <person name="Inagaki F."/>
            <person name="Takami H."/>
        </authorList>
    </citation>
    <scope>NUCLEOTIDE SEQUENCE</scope>
    <source>
        <strain evidence="2">Expedition CK06-06</strain>
    </source>
</reference>
<dbReference type="AlphaFoldDB" id="X0U8F4"/>
<feature type="non-terminal residue" evidence="2">
    <location>
        <position position="269"/>
    </location>
</feature>
<dbReference type="EMBL" id="BARS01023932">
    <property type="protein sequence ID" value="GAG02064.1"/>
    <property type="molecule type" value="Genomic_DNA"/>
</dbReference>
<name>X0U8F4_9ZZZZ</name>
<comment type="caution">
    <text evidence="2">The sequence shown here is derived from an EMBL/GenBank/DDBJ whole genome shotgun (WGS) entry which is preliminary data.</text>
</comment>
<evidence type="ECO:0000313" key="2">
    <source>
        <dbReference type="EMBL" id="GAG02064.1"/>
    </source>
</evidence>
<gene>
    <name evidence="2" type="ORF">S01H1_38062</name>
</gene>
<organism evidence="2">
    <name type="scientific">marine sediment metagenome</name>
    <dbReference type="NCBI Taxonomy" id="412755"/>
    <lineage>
        <taxon>unclassified sequences</taxon>
        <taxon>metagenomes</taxon>
        <taxon>ecological metagenomes</taxon>
    </lineage>
</organism>
<feature type="non-terminal residue" evidence="2">
    <location>
        <position position="1"/>
    </location>
</feature>
<protein>
    <submittedName>
        <fullName evidence="2">Uncharacterized protein</fullName>
    </submittedName>
</protein>